<evidence type="ECO:0000259" key="4">
    <source>
        <dbReference type="PROSITE" id="PS50102"/>
    </source>
</evidence>
<gene>
    <name evidence="5" type="primary">TIF3</name>
    <name evidence="5" type="ORF">IWQ62_002653</name>
</gene>
<comment type="caution">
    <text evidence="5">The sequence shown here is derived from an EMBL/GenBank/DDBJ whole genome shotgun (WGS) entry which is preliminary data.</text>
</comment>
<keyword evidence="5" id="KW-0396">Initiation factor</keyword>
<keyword evidence="5" id="KW-0648">Protein biosynthesis</keyword>
<accession>A0A9W8APX8</accession>
<dbReference type="Gene3D" id="3.30.70.330">
    <property type="match status" value="1"/>
</dbReference>
<dbReference type="AlphaFoldDB" id="A0A9W8APX8"/>
<organism evidence="5 6">
    <name type="scientific">Dispira parvispora</name>
    <dbReference type="NCBI Taxonomy" id="1520584"/>
    <lineage>
        <taxon>Eukaryota</taxon>
        <taxon>Fungi</taxon>
        <taxon>Fungi incertae sedis</taxon>
        <taxon>Zoopagomycota</taxon>
        <taxon>Kickxellomycotina</taxon>
        <taxon>Dimargaritomycetes</taxon>
        <taxon>Dimargaritales</taxon>
        <taxon>Dimargaritaceae</taxon>
        <taxon>Dispira</taxon>
    </lineage>
</organism>
<sequence>MANKQNKKKGQTMSLSDFLSDNSTGLWADEVSDLPSAPASTMVGSDGARGFGGGFQNSAMGAGSRFPAEPVELPTRPPFTAYVGNLPYSATEGSVADFFAPLTVVGVRMIFDRMNDRPKGFCYVEFNSVEDLSKAIGLSGGPLEGRPLRINVATPSRDGNMPQARDSQQAPANDHLDDLSTWRRTAPVGPPQPAPSMADTNTWRRPNTFSEESGPRPSEGNRWRSREDVPENPSTTGSTDWRARDAPQPVGRGFDRQSTSPRQVGNKFSQADEASTWRGRAQPPPSTNNVAPSTTTASPPVRRKLQLAPRTVAKDKSETATSPASAARHKPNPFGEAKPRDELEMQRRVEERRRQRANSQASQPDDKAAAPTTTEA</sequence>
<dbReference type="PANTHER" id="PTHR23236:SF11">
    <property type="entry name" value="EUKARYOTIC TRANSLATION INITIATION FACTOR 4H"/>
    <property type="match status" value="1"/>
</dbReference>
<evidence type="ECO:0000256" key="1">
    <source>
        <dbReference type="ARBA" id="ARBA00022884"/>
    </source>
</evidence>
<evidence type="ECO:0000313" key="5">
    <source>
        <dbReference type="EMBL" id="KAJ1965491.1"/>
    </source>
</evidence>
<dbReference type="EMBL" id="JANBPY010000592">
    <property type="protein sequence ID" value="KAJ1965491.1"/>
    <property type="molecule type" value="Genomic_DNA"/>
</dbReference>
<dbReference type="SUPFAM" id="SSF54928">
    <property type="entry name" value="RNA-binding domain, RBD"/>
    <property type="match status" value="1"/>
</dbReference>
<dbReference type="GO" id="GO:0005730">
    <property type="term" value="C:nucleolus"/>
    <property type="evidence" value="ECO:0007669"/>
    <property type="project" value="TreeGrafter"/>
</dbReference>
<reference evidence="5" key="1">
    <citation type="submission" date="2022-07" db="EMBL/GenBank/DDBJ databases">
        <title>Phylogenomic reconstructions and comparative analyses of Kickxellomycotina fungi.</title>
        <authorList>
            <person name="Reynolds N.K."/>
            <person name="Stajich J.E."/>
            <person name="Barry K."/>
            <person name="Grigoriev I.V."/>
            <person name="Crous P."/>
            <person name="Smith M.E."/>
        </authorList>
    </citation>
    <scope>NUCLEOTIDE SEQUENCE</scope>
    <source>
        <strain evidence="5">RSA 1196</strain>
    </source>
</reference>
<evidence type="ECO:0000256" key="2">
    <source>
        <dbReference type="PROSITE-ProRule" id="PRU00176"/>
    </source>
</evidence>
<dbReference type="InterPro" id="IPR012677">
    <property type="entry name" value="Nucleotide-bd_a/b_plait_sf"/>
</dbReference>
<dbReference type="OrthoDB" id="48651at2759"/>
<dbReference type="Pfam" id="PF00076">
    <property type="entry name" value="RRM_1"/>
    <property type="match status" value="1"/>
</dbReference>
<dbReference type="PROSITE" id="PS50102">
    <property type="entry name" value="RRM"/>
    <property type="match status" value="1"/>
</dbReference>
<dbReference type="InterPro" id="IPR000504">
    <property type="entry name" value="RRM_dom"/>
</dbReference>
<dbReference type="InterPro" id="IPR035979">
    <property type="entry name" value="RBD_domain_sf"/>
</dbReference>
<dbReference type="GO" id="GO:0003723">
    <property type="term" value="F:RNA binding"/>
    <property type="evidence" value="ECO:0007669"/>
    <property type="project" value="UniProtKB-UniRule"/>
</dbReference>
<feature type="compositionally biased region" description="Polar residues" evidence="3">
    <location>
        <begin position="198"/>
        <end position="211"/>
    </location>
</feature>
<feature type="domain" description="RRM" evidence="4">
    <location>
        <begin position="79"/>
        <end position="155"/>
    </location>
</feature>
<protein>
    <submittedName>
        <fullName evidence="5">Eukaryotic translation initiation factor 4B</fullName>
    </submittedName>
</protein>
<dbReference type="Proteomes" id="UP001150925">
    <property type="component" value="Unassembled WGS sequence"/>
</dbReference>
<feature type="compositionally biased region" description="Polar residues" evidence="3">
    <location>
        <begin position="287"/>
        <end position="298"/>
    </location>
</feature>
<dbReference type="SMART" id="SM00360">
    <property type="entry name" value="RRM"/>
    <property type="match status" value="1"/>
</dbReference>
<dbReference type="GO" id="GO:0003743">
    <property type="term" value="F:translation initiation factor activity"/>
    <property type="evidence" value="ECO:0007669"/>
    <property type="project" value="UniProtKB-KW"/>
</dbReference>
<feature type="compositionally biased region" description="Basic and acidic residues" evidence="3">
    <location>
        <begin position="219"/>
        <end position="229"/>
    </location>
</feature>
<feature type="compositionally biased region" description="Polar residues" evidence="3">
    <location>
        <begin position="256"/>
        <end position="273"/>
    </location>
</feature>
<dbReference type="PANTHER" id="PTHR23236">
    <property type="entry name" value="EUKARYOTIC TRANSLATION INITIATION FACTOR 4B/4H"/>
    <property type="match status" value="1"/>
</dbReference>
<feature type="region of interest" description="Disordered" evidence="3">
    <location>
        <begin position="139"/>
        <end position="376"/>
    </location>
</feature>
<feature type="compositionally biased region" description="Basic and acidic residues" evidence="3">
    <location>
        <begin position="337"/>
        <end position="353"/>
    </location>
</feature>
<evidence type="ECO:0000256" key="3">
    <source>
        <dbReference type="SAM" id="MobiDB-lite"/>
    </source>
</evidence>
<name>A0A9W8APX8_9FUNG</name>
<proteinExistence type="predicted"/>
<evidence type="ECO:0000313" key="6">
    <source>
        <dbReference type="Proteomes" id="UP001150925"/>
    </source>
</evidence>
<keyword evidence="1 2" id="KW-0694">RNA-binding</keyword>
<keyword evidence="6" id="KW-1185">Reference proteome</keyword>